<proteinExistence type="inferred from homology"/>
<keyword evidence="4 7" id="KW-0472">Membrane</keyword>
<dbReference type="GO" id="GO:0006457">
    <property type="term" value="P:protein folding"/>
    <property type="evidence" value="ECO:0007669"/>
    <property type="project" value="InterPro"/>
</dbReference>
<dbReference type="PROSITE" id="PS50076">
    <property type="entry name" value="DNAJ_2"/>
    <property type="match status" value="1"/>
</dbReference>
<dbReference type="Proteomes" id="UP000271974">
    <property type="component" value="Unassembled WGS sequence"/>
</dbReference>
<feature type="domain" description="J" evidence="9">
    <location>
        <begin position="37"/>
        <end position="105"/>
    </location>
</feature>
<keyword evidence="2 7" id="KW-0812">Transmembrane</keyword>
<keyword evidence="3 7" id="KW-1133">Transmembrane helix</keyword>
<evidence type="ECO:0000256" key="4">
    <source>
        <dbReference type="ARBA" id="ARBA00023136"/>
    </source>
</evidence>
<name>A0A3S1HWI6_ELYCH</name>
<dbReference type="CDD" id="cd06257">
    <property type="entry name" value="DnaJ"/>
    <property type="match status" value="1"/>
</dbReference>
<evidence type="ECO:0000256" key="1">
    <source>
        <dbReference type="ARBA" id="ARBA00004141"/>
    </source>
</evidence>
<dbReference type="GO" id="GO:0005789">
    <property type="term" value="C:endoplasmic reticulum membrane"/>
    <property type="evidence" value="ECO:0007669"/>
    <property type="project" value="TreeGrafter"/>
</dbReference>
<dbReference type="AlphaFoldDB" id="A0A3S1HWI6"/>
<accession>A0A3S1HWI6</accession>
<keyword evidence="8" id="KW-0732">Signal</keyword>
<evidence type="ECO:0000256" key="2">
    <source>
        <dbReference type="ARBA" id="ARBA00022692"/>
    </source>
</evidence>
<organism evidence="10 11">
    <name type="scientific">Elysia chlorotica</name>
    <name type="common">Eastern emerald elysia</name>
    <name type="synonym">Sea slug</name>
    <dbReference type="NCBI Taxonomy" id="188477"/>
    <lineage>
        <taxon>Eukaryota</taxon>
        <taxon>Metazoa</taxon>
        <taxon>Spiralia</taxon>
        <taxon>Lophotrochozoa</taxon>
        <taxon>Mollusca</taxon>
        <taxon>Gastropoda</taxon>
        <taxon>Heterobranchia</taxon>
        <taxon>Euthyneura</taxon>
        <taxon>Panpulmonata</taxon>
        <taxon>Sacoglossa</taxon>
        <taxon>Placobranchoidea</taxon>
        <taxon>Plakobranchidae</taxon>
        <taxon>Elysia</taxon>
    </lineage>
</organism>
<dbReference type="OrthoDB" id="270167at2759"/>
<gene>
    <name evidence="10" type="ORF">EGW08_004708</name>
</gene>
<dbReference type="SMART" id="SM00271">
    <property type="entry name" value="DnaJ"/>
    <property type="match status" value="1"/>
</dbReference>
<comment type="subcellular location">
    <subcellularLocation>
        <location evidence="1">Membrane</location>
        <topology evidence="1">Multi-pass membrane protein</topology>
    </subcellularLocation>
</comment>
<dbReference type="EMBL" id="RQTK01000108">
    <property type="protein sequence ID" value="RUS87532.1"/>
    <property type="molecule type" value="Genomic_DNA"/>
</dbReference>
<dbReference type="InterPro" id="IPR036869">
    <property type="entry name" value="J_dom_sf"/>
</dbReference>
<comment type="caution">
    <text evidence="10">The sequence shown here is derived from an EMBL/GenBank/DDBJ whole genome shotgun (WGS) entry which is preliminary data.</text>
</comment>
<evidence type="ECO:0000259" key="9">
    <source>
        <dbReference type="PROSITE" id="PS50076"/>
    </source>
</evidence>
<dbReference type="Pfam" id="PF00226">
    <property type="entry name" value="DnaJ"/>
    <property type="match status" value="1"/>
</dbReference>
<feature type="transmembrane region" description="Helical" evidence="7">
    <location>
        <begin position="224"/>
        <end position="243"/>
    </location>
</feature>
<evidence type="ECO:0000313" key="10">
    <source>
        <dbReference type="EMBL" id="RUS87532.1"/>
    </source>
</evidence>
<dbReference type="STRING" id="188477.A0A3S1HWI6"/>
<keyword evidence="5" id="KW-0143">Chaperone</keyword>
<dbReference type="SUPFAM" id="SSF46565">
    <property type="entry name" value="Chaperone J-domain"/>
    <property type="match status" value="1"/>
</dbReference>
<evidence type="ECO:0000256" key="5">
    <source>
        <dbReference type="ARBA" id="ARBA00023186"/>
    </source>
</evidence>
<evidence type="ECO:0000256" key="8">
    <source>
        <dbReference type="SAM" id="SignalP"/>
    </source>
</evidence>
<dbReference type="Gene3D" id="1.10.287.110">
    <property type="entry name" value="DnaJ domain"/>
    <property type="match status" value="1"/>
</dbReference>
<sequence>MAAPMSSRNRICFFILWSCCLFTAHAYIEGLYCGLENCYDILGVTRDSSKSEVTKAYRKLAKKWHPDMHKKAKAKEEANQMFLKIANAYEILRDEEQRNDYDYMLDNPDEYYAHYYRYYRTRVAPKVDVRLVIAVTITVISVVQYYGAWSNYNSALNYLCKDQKYRIRATEIAKSEGLISANKKRKGKSKEEIREEEEATIRKIIEEKMDIRGGYSKPKVTDVLWVQLVLLPYHTALYIAWWARWVWRFNIKQEAYGDEEKLHIIRKFMGLSQAQFDAQEDHEIEEYLEQELWIKDNFTEWKQQKEEEMKSKLAESARYKMYRRYMKKGGAGQISFGPD</sequence>
<protein>
    <recommendedName>
        <fullName evidence="9">J domain-containing protein</fullName>
    </recommendedName>
</protein>
<keyword evidence="11" id="KW-1185">Reference proteome</keyword>
<evidence type="ECO:0000256" key="6">
    <source>
        <dbReference type="ARBA" id="ARBA00024193"/>
    </source>
</evidence>
<comment type="similarity">
    <text evidence="6">Belongs to the DNAJC25 family.</text>
</comment>
<dbReference type="PANTHER" id="PTHR44176:SF1">
    <property type="entry name" value="DNAJ HOMOLOG SUBFAMILY C MEMBER 25"/>
    <property type="match status" value="1"/>
</dbReference>
<evidence type="ECO:0000256" key="3">
    <source>
        <dbReference type="ARBA" id="ARBA00022989"/>
    </source>
</evidence>
<dbReference type="InterPro" id="IPR044632">
    <property type="entry name" value="DNAJC25-like"/>
</dbReference>
<dbReference type="PRINTS" id="PR00625">
    <property type="entry name" value="JDOMAIN"/>
</dbReference>
<dbReference type="FunFam" id="1.10.287.110:FF:000036">
    <property type="entry name" value="dnaJ homolog subfamily C member 25"/>
    <property type="match status" value="1"/>
</dbReference>
<evidence type="ECO:0000256" key="7">
    <source>
        <dbReference type="SAM" id="Phobius"/>
    </source>
</evidence>
<evidence type="ECO:0000313" key="11">
    <source>
        <dbReference type="Proteomes" id="UP000271974"/>
    </source>
</evidence>
<feature type="signal peptide" evidence="8">
    <location>
        <begin position="1"/>
        <end position="26"/>
    </location>
</feature>
<reference evidence="10 11" key="1">
    <citation type="submission" date="2019-01" db="EMBL/GenBank/DDBJ databases">
        <title>A draft genome assembly of the solar-powered sea slug Elysia chlorotica.</title>
        <authorList>
            <person name="Cai H."/>
            <person name="Li Q."/>
            <person name="Fang X."/>
            <person name="Li J."/>
            <person name="Curtis N.E."/>
            <person name="Altenburger A."/>
            <person name="Shibata T."/>
            <person name="Feng M."/>
            <person name="Maeda T."/>
            <person name="Schwartz J.A."/>
            <person name="Shigenobu S."/>
            <person name="Lundholm N."/>
            <person name="Nishiyama T."/>
            <person name="Yang H."/>
            <person name="Hasebe M."/>
            <person name="Li S."/>
            <person name="Pierce S.K."/>
            <person name="Wang J."/>
        </authorList>
    </citation>
    <scope>NUCLEOTIDE SEQUENCE [LARGE SCALE GENOMIC DNA]</scope>
    <source>
        <strain evidence="10">EC2010</strain>
        <tissue evidence="10">Whole organism of an adult</tissue>
    </source>
</reference>
<dbReference type="InterPro" id="IPR001623">
    <property type="entry name" value="DnaJ_domain"/>
</dbReference>
<dbReference type="PANTHER" id="PTHR44176">
    <property type="entry name" value="DNAJ HOMOLOG SUBFAMILY C MEMBER 25"/>
    <property type="match status" value="1"/>
</dbReference>
<feature type="chain" id="PRO_5018676379" description="J domain-containing protein" evidence="8">
    <location>
        <begin position="27"/>
        <end position="339"/>
    </location>
</feature>